<feature type="transmembrane region" description="Helical" evidence="6">
    <location>
        <begin position="29"/>
        <end position="49"/>
    </location>
</feature>
<evidence type="ECO:0000256" key="6">
    <source>
        <dbReference type="SAM" id="Phobius"/>
    </source>
</evidence>
<protein>
    <submittedName>
        <fullName evidence="8">Glycosyl transferase family 1</fullName>
    </submittedName>
</protein>
<dbReference type="Pfam" id="PF02687">
    <property type="entry name" value="FtsX"/>
    <property type="match status" value="2"/>
</dbReference>
<keyword evidence="2" id="KW-1003">Cell membrane</keyword>
<keyword evidence="3 6" id="KW-0812">Transmembrane</keyword>
<dbReference type="InterPro" id="IPR038766">
    <property type="entry name" value="Membrane_comp_ABC_pdt"/>
</dbReference>
<dbReference type="PANTHER" id="PTHR30287:SF1">
    <property type="entry name" value="INNER MEMBRANE PROTEIN"/>
    <property type="match status" value="1"/>
</dbReference>
<keyword evidence="4 6" id="KW-1133">Transmembrane helix</keyword>
<evidence type="ECO:0000256" key="1">
    <source>
        <dbReference type="ARBA" id="ARBA00004651"/>
    </source>
</evidence>
<sequence length="856" mass="90172">MNGASVPNPLARTLALAVRFSLREMRGGLSGFLIFIACIALGVAAIGGVNSVARSISDGVATQGQTLLGGDIRFQLNQRDATAAERSFLDGLGTVSESSGMRSMARLMDGSDQALVEAKAVDQTYPLYGTLQTEPALPREALFSENSGAFGAVAPDILFERLHLKPGDRLKLGNATFELRAMLTSEPDAVSDGFGFAPRLLISKEGLAASGLVQPGSLVENAYKIRLPARASEADIEAIRQQATDKFPEAGWSIRNRTNAAPALSSNIERFSQFLTLVGLTALVVGGVGVANAVRAYLDGKRSVIATFKSLGASGGFVFTVYLVQILMISGLGILLGLLLGAAMPFAASAALQSLIPVPAEGGFYPGALTLAALFGVMVTLVFALLPLGRARDIPATALFREMGFESRGLPRLPYVAAALLIAAVLAGLAVLLAHDRRIAAIFVGATIFSFLVLRLVSALVQLVARRSPRVRSTALRLAVGNIHRPGALTPSVVLSLGLGLTLLVTLALIDGNLRRQIGGSLPERAPNFFFVDIQAADVDAFSALVAREAPQGTLARVPMLRGRVMALNGVAVDKIAVRPEGAWVLRGDRGITYATTMPENATLSAGNWWPADYQGEPLVSFSAEEAHALDLKIGDTVTVNVLGRNITARIANFRQVQWETMGINFVMVFTPNTFAGAPHSWLATLTEKTATTADDARVLNAVTRAYPAVTSVRVKDALEIVNRLVGQIGTAIRAAAGVALVSSVLVLAGALAAGNRARIHDAVVLKTLGATRRTLIAAFSLEYMLIGLATAVFALFAGGIAAWFVVSRVMTLPWQFQPEVAIGTILLSLVVTVGIGLLGTWRVLGHKAAPVLRTL</sequence>
<dbReference type="RefSeq" id="WP_036254987.1">
    <property type="nucleotide sequence ID" value="NZ_MDEO01000036.1"/>
</dbReference>
<dbReference type="AlphaFoldDB" id="A0A1C2DER6"/>
<evidence type="ECO:0000256" key="5">
    <source>
        <dbReference type="ARBA" id="ARBA00023136"/>
    </source>
</evidence>
<dbReference type="STRING" id="1566387.QV13_27210"/>
<evidence type="ECO:0000256" key="3">
    <source>
        <dbReference type="ARBA" id="ARBA00022692"/>
    </source>
</evidence>
<dbReference type="Proteomes" id="UP000094412">
    <property type="component" value="Unassembled WGS sequence"/>
</dbReference>
<feature type="transmembrane region" description="Helical" evidence="6">
    <location>
        <begin position="826"/>
        <end position="845"/>
    </location>
</feature>
<dbReference type="OrthoDB" id="9775544at2"/>
<evidence type="ECO:0000256" key="2">
    <source>
        <dbReference type="ARBA" id="ARBA00022475"/>
    </source>
</evidence>
<feature type="transmembrane region" description="Helical" evidence="6">
    <location>
        <begin position="413"/>
        <end position="433"/>
    </location>
</feature>
<evidence type="ECO:0000313" key="9">
    <source>
        <dbReference type="Proteomes" id="UP000094412"/>
    </source>
</evidence>
<feature type="transmembrane region" description="Helical" evidence="6">
    <location>
        <begin position="486"/>
        <end position="510"/>
    </location>
</feature>
<evidence type="ECO:0000259" key="7">
    <source>
        <dbReference type="Pfam" id="PF02687"/>
    </source>
</evidence>
<evidence type="ECO:0000256" key="4">
    <source>
        <dbReference type="ARBA" id="ARBA00022989"/>
    </source>
</evidence>
<keyword evidence="8" id="KW-0808">Transferase</keyword>
<feature type="transmembrane region" description="Helical" evidence="6">
    <location>
        <begin position="439"/>
        <end position="465"/>
    </location>
</feature>
<keyword evidence="9" id="KW-1185">Reference proteome</keyword>
<feature type="transmembrane region" description="Helical" evidence="6">
    <location>
        <begin position="364"/>
        <end position="386"/>
    </location>
</feature>
<comment type="caution">
    <text evidence="8">The sequence shown here is derived from an EMBL/GenBank/DDBJ whole genome shotgun (WGS) entry which is preliminary data.</text>
</comment>
<feature type="domain" description="ABC3 transporter permease C-terminal" evidence="7">
    <location>
        <begin position="736"/>
        <end position="847"/>
    </location>
</feature>
<reference evidence="8 9" key="1">
    <citation type="submission" date="2016-08" db="EMBL/GenBank/DDBJ databases">
        <title>Whole genome sequence of Mesorhizobium sp. strain UASWS1009 isolated from industrial sewage.</title>
        <authorList>
            <person name="Crovadore J."/>
            <person name="Calmin G."/>
            <person name="Chablais R."/>
            <person name="Cochard B."/>
            <person name="Lefort F."/>
        </authorList>
    </citation>
    <scope>NUCLEOTIDE SEQUENCE [LARGE SCALE GENOMIC DNA]</scope>
    <source>
        <strain evidence="8 9">UASWS1009</strain>
    </source>
</reference>
<organism evidence="8 9">
    <name type="scientific">Mesorhizobium hungaricum</name>
    <dbReference type="NCBI Taxonomy" id="1566387"/>
    <lineage>
        <taxon>Bacteria</taxon>
        <taxon>Pseudomonadati</taxon>
        <taxon>Pseudomonadota</taxon>
        <taxon>Alphaproteobacteria</taxon>
        <taxon>Hyphomicrobiales</taxon>
        <taxon>Phyllobacteriaceae</taxon>
        <taxon>Mesorhizobium</taxon>
    </lineage>
</organism>
<dbReference type="InterPro" id="IPR003838">
    <property type="entry name" value="ABC3_permease_C"/>
</dbReference>
<feature type="transmembrane region" description="Helical" evidence="6">
    <location>
        <begin position="319"/>
        <end position="344"/>
    </location>
</feature>
<dbReference type="GO" id="GO:0016740">
    <property type="term" value="F:transferase activity"/>
    <property type="evidence" value="ECO:0007669"/>
    <property type="project" value="UniProtKB-KW"/>
</dbReference>
<name>A0A1C2DER6_9HYPH</name>
<keyword evidence="5 6" id="KW-0472">Membrane</keyword>
<evidence type="ECO:0000313" key="8">
    <source>
        <dbReference type="EMBL" id="OCX13213.1"/>
    </source>
</evidence>
<feature type="transmembrane region" description="Helical" evidence="6">
    <location>
        <begin position="776"/>
        <end position="806"/>
    </location>
</feature>
<feature type="domain" description="ABC3 transporter permease C-terminal" evidence="7">
    <location>
        <begin position="278"/>
        <end position="394"/>
    </location>
</feature>
<feature type="transmembrane region" description="Helical" evidence="6">
    <location>
        <begin position="732"/>
        <end position="755"/>
    </location>
</feature>
<accession>A0A1C2DER6</accession>
<dbReference type="PANTHER" id="PTHR30287">
    <property type="entry name" value="MEMBRANE COMPONENT OF PREDICTED ABC SUPERFAMILY METABOLITE UPTAKE TRANSPORTER"/>
    <property type="match status" value="1"/>
</dbReference>
<dbReference type="GO" id="GO:0005886">
    <property type="term" value="C:plasma membrane"/>
    <property type="evidence" value="ECO:0007669"/>
    <property type="project" value="UniProtKB-SubCell"/>
</dbReference>
<comment type="subcellular location">
    <subcellularLocation>
        <location evidence="1">Cell membrane</location>
        <topology evidence="1">Multi-pass membrane protein</topology>
    </subcellularLocation>
</comment>
<gene>
    <name evidence="8" type="ORF">QV13_27210</name>
</gene>
<proteinExistence type="predicted"/>
<feature type="transmembrane region" description="Helical" evidence="6">
    <location>
        <begin position="274"/>
        <end position="298"/>
    </location>
</feature>
<dbReference type="EMBL" id="MDEO01000036">
    <property type="protein sequence ID" value="OCX13213.1"/>
    <property type="molecule type" value="Genomic_DNA"/>
</dbReference>